<reference evidence="2" key="2">
    <citation type="submission" date="2016-04" db="UniProtKB">
        <authorList>
            <consortium name="WormBaseParasite"/>
        </authorList>
    </citation>
    <scope>IDENTIFICATION</scope>
</reference>
<reference evidence="1" key="1">
    <citation type="submission" date="2012-09" db="EMBL/GenBank/DDBJ databases">
        <authorList>
            <person name="Martin A.A."/>
        </authorList>
    </citation>
    <scope>NUCLEOTIDE SEQUENCE</scope>
</reference>
<dbReference type="STRING" id="6313.A0A158PBH9"/>
<keyword evidence="1" id="KW-1185">Reference proteome</keyword>
<dbReference type="Gene3D" id="3.40.1090.10">
    <property type="entry name" value="Cytosolic phospholipase A2 catalytic domain"/>
    <property type="match status" value="1"/>
</dbReference>
<dbReference type="Proteomes" id="UP000035642">
    <property type="component" value="Unassembled WGS sequence"/>
</dbReference>
<accession>A0A158PBH9</accession>
<proteinExistence type="predicted"/>
<dbReference type="AlphaFoldDB" id="A0A158PBH9"/>
<evidence type="ECO:0000313" key="2">
    <source>
        <dbReference type="WBParaSite" id="ACAC_0001098101-mRNA-1"/>
    </source>
</evidence>
<organism evidence="1 2">
    <name type="scientific">Angiostrongylus cantonensis</name>
    <name type="common">Rat lungworm</name>
    <dbReference type="NCBI Taxonomy" id="6313"/>
    <lineage>
        <taxon>Eukaryota</taxon>
        <taxon>Metazoa</taxon>
        <taxon>Ecdysozoa</taxon>
        <taxon>Nematoda</taxon>
        <taxon>Chromadorea</taxon>
        <taxon>Rhabditida</taxon>
        <taxon>Rhabditina</taxon>
        <taxon>Rhabditomorpha</taxon>
        <taxon>Strongyloidea</taxon>
        <taxon>Metastrongylidae</taxon>
        <taxon>Angiostrongylus</taxon>
    </lineage>
</organism>
<name>A0A158PBH9_ANGCA</name>
<evidence type="ECO:0000313" key="1">
    <source>
        <dbReference type="Proteomes" id="UP000035642"/>
    </source>
</evidence>
<dbReference type="WBParaSite" id="ACAC_0001098101-mRNA-1">
    <property type="protein sequence ID" value="ACAC_0001098101-mRNA-1"/>
    <property type="gene ID" value="ACAC_0001098101"/>
</dbReference>
<sequence>MFHVEHLGANPKSLYKHDYGQKTLTDRVQNGTVCGKCLPKFEEFLKFAGTIYEEMCGQVPISIVRGRRCSSGLLTLCMDGGGIRGLVSVVCLLFASRRILGDETLVNYFDWLIGTR</sequence>
<protein>
    <submittedName>
        <fullName evidence="2">PNPLA domain-containing protein</fullName>
    </submittedName>
</protein>